<dbReference type="GO" id="GO:0000272">
    <property type="term" value="P:polysaccharide catabolic process"/>
    <property type="evidence" value="ECO:0007669"/>
    <property type="project" value="UniProtKB-KW"/>
</dbReference>
<dbReference type="STRING" id="655863.F0XAS6"/>
<feature type="domain" description="Chitin-binding type-1" evidence="16">
    <location>
        <begin position="111"/>
        <end position="166"/>
    </location>
</feature>
<dbReference type="eggNOG" id="KOG2806">
    <property type="taxonomic scope" value="Eukaryota"/>
</dbReference>
<dbReference type="InterPro" id="IPR018371">
    <property type="entry name" value="Chitin-binding_1_CS"/>
</dbReference>
<feature type="region of interest" description="Disordered" evidence="14">
    <location>
        <begin position="748"/>
        <end position="775"/>
    </location>
</feature>
<evidence type="ECO:0000256" key="12">
    <source>
        <dbReference type="PROSITE-ProRule" id="PRU00261"/>
    </source>
</evidence>
<keyword evidence="6 12" id="KW-0147">Chitin-binding</keyword>
<feature type="chain" id="PRO_5003259830" description="chitinase" evidence="15">
    <location>
        <begin position="20"/>
        <end position="948"/>
    </location>
</feature>
<keyword evidence="10 13" id="KW-0326">Glycosidase</keyword>
<dbReference type="PROSITE" id="PS50941">
    <property type="entry name" value="CHIT_BIND_I_2"/>
    <property type="match status" value="1"/>
</dbReference>
<dbReference type="PROSITE" id="PS51910">
    <property type="entry name" value="GH18_2"/>
    <property type="match status" value="1"/>
</dbReference>
<evidence type="ECO:0000256" key="8">
    <source>
        <dbReference type="ARBA" id="ARBA00023024"/>
    </source>
</evidence>
<dbReference type="RefSeq" id="XP_014174969.1">
    <property type="nucleotide sequence ID" value="XM_014319494.1"/>
</dbReference>
<dbReference type="Gene3D" id="3.20.20.80">
    <property type="entry name" value="Glycosidases"/>
    <property type="match status" value="1"/>
</dbReference>
<evidence type="ECO:0000256" key="6">
    <source>
        <dbReference type="ARBA" id="ARBA00022669"/>
    </source>
</evidence>
<evidence type="ECO:0000256" key="4">
    <source>
        <dbReference type="ARBA" id="ARBA00012729"/>
    </source>
</evidence>
<dbReference type="InterPro" id="IPR001223">
    <property type="entry name" value="Glyco_hydro18_cat"/>
</dbReference>
<dbReference type="GO" id="GO:0008843">
    <property type="term" value="F:endochitinase activity"/>
    <property type="evidence" value="ECO:0007669"/>
    <property type="project" value="UniProtKB-EC"/>
</dbReference>
<dbReference type="Gene3D" id="3.30.60.10">
    <property type="entry name" value="Endochitinase-like"/>
    <property type="match status" value="1"/>
</dbReference>
<dbReference type="PROSITE" id="PS00026">
    <property type="entry name" value="CHIT_BIND_I_1"/>
    <property type="match status" value="1"/>
</dbReference>
<dbReference type="OrthoDB" id="73875at2759"/>
<dbReference type="InterPro" id="IPR011583">
    <property type="entry name" value="Chitinase_II/V-like_cat"/>
</dbReference>
<comment type="subcellular location">
    <subcellularLocation>
        <location evidence="2">Secreted</location>
    </subcellularLocation>
</comment>
<comment type="similarity">
    <text evidence="3">Belongs to the glycosyl hydrolase 18 family. Chitinase class V subfamily.</text>
</comment>
<dbReference type="Pfam" id="PF00704">
    <property type="entry name" value="Glyco_hydro_18"/>
    <property type="match status" value="1"/>
</dbReference>
<feature type="compositionally biased region" description="Basic and acidic residues" evidence="14">
    <location>
        <begin position="758"/>
        <end position="775"/>
    </location>
</feature>
<evidence type="ECO:0000256" key="9">
    <source>
        <dbReference type="ARBA" id="ARBA00023277"/>
    </source>
</evidence>
<dbReference type="HOGENOM" id="CLU_310360_0_0_1"/>
<evidence type="ECO:0000256" key="2">
    <source>
        <dbReference type="ARBA" id="ARBA00004613"/>
    </source>
</evidence>
<evidence type="ECO:0000256" key="1">
    <source>
        <dbReference type="ARBA" id="ARBA00000822"/>
    </source>
</evidence>
<dbReference type="PROSITE" id="PS01095">
    <property type="entry name" value="GH18_1"/>
    <property type="match status" value="1"/>
</dbReference>
<evidence type="ECO:0000256" key="3">
    <source>
        <dbReference type="ARBA" id="ARBA00008682"/>
    </source>
</evidence>
<feature type="disulfide bond" evidence="12">
    <location>
        <begin position="130"/>
        <end position="144"/>
    </location>
</feature>
<evidence type="ECO:0000313" key="18">
    <source>
        <dbReference type="EMBL" id="EFX05487.1"/>
    </source>
</evidence>
<keyword evidence="5" id="KW-0964">Secreted</keyword>
<keyword evidence="8" id="KW-0146">Chitin degradation</keyword>
<gene>
    <name evidence="18" type="ORF">CMQ_3556</name>
</gene>
<dbReference type="InterPro" id="IPR001002">
    <property type="entry name" value="Chitin-bd_1"/>
</dbReference>
<evidence type="ECO:0000256" key="13">
    <source>
        <dbReference type="RuleBase" id="RU000489"/>
    </source>
</evidence>
<dbReference type="InterPro" id="IPR001579">
    <property type="entry name" value="Glyco_hydro_18_chit_AS"/>
</dbReference>
<evidence type="ECO:0000256" key="15">
    <source>
        <dbReference type="SAM" id="SignalP"/>
    </source>
</evidence>
<sequence>MKPFCSLVALAGLASLGVALVPQPFNAKIEDTGPWAVNLDISSHSFLKARSLPTGTCNAETPYENDACCGSDNLCGYSPKSCSTGCQHNCECLYTVSCYIHLLTMSPGDAKAECGPYAAEGEQKCPLNVCCSEFGFCGSTSEFCTWNNTADPNYSKCDTAYGGCGSVDKPSCSSGGNGASKRNIGYYESWANTRTCQNVAPEDLNLDGFTSINFAFAFFDPASFTITSMDSNAASLCSRFTALKDKKPGLKTYISVGGWSFTDPGATQKAFSNMASSSGNREKFINGLVNFMDTFGFDGVDLDWEYPGADDRGGVESDTANYVALVEQMRQAFGTKYGLTVTIPTSYWYLQHFDVESMQTHIDWFNLMAYDLHGTWDAQSKYVGPYIAPHTNIIEIDAALDLLWRAGVDSKNVVLGQGWYGRSFTLKDSSCSTPNGMCEFKGGADPGPCSKAAGILDCEGIADIVSKNNLDPWVSYDDKDTFKQKRDFANKRCLGGLMVWAMDQVDQTAENGFGGAAAAAGAAVSLSQQKDANSKSSDMLAGLKCYVSDCTSSCKAGTVQVAQFNGQPGQISTSQRCSKKKYRSLCCDSSTTMGTCQWRGYRGAGLSCIKGCADGETELTTNTNEHESKKGDKNCHGGLQSFCCSGYKPTSSSLEDDLKDAAKAAAEAAAEQAALDLAAKAFCRVAVPALLAPLELLEDLIPIIGEIADAIEIAATPGIIEGCVKGIEKEGKAEFKVFGKKHTLSINSPTTKATTVPSRDDPKGDNPSKTGDKNGKCTCVAKRAPAVPTETTFKNSERMGFLCYVHWNSPEKTTVKECGEVVREKHVTTRDWWSNGYDLYYENVDGKKIIHAGGPELLIRDGEGKVTKNTNIGSIGSRGMTWTGDTTFDKSYAVWQDMGPIRDGIKYSEAKKAAEVYAQKYEEYGYFTNNCYQYANNLYYWMVDGIER</sequence>
<dbReference type="GO" id="GO:0005576">
    <property type="term" value="C:extracellular region"/>
    <property type="evidence" value="ECO:0007669"/>
    <property type="project" value="UniProtKB-SubCell"/>
</dbReference>
<proteinExistence type="inferred from homology"/>
<dbReference type="Proteomes" id="UP000007796">
    <property type="component" value="Unassembled WGS sequence"/>
</dbReference>
<keyword evidence="15" id="KW-0732">Signal</keyword>
<dbReference type="CDD" id="cd00035">
    <property type="entry name" value="ChtBD1"/>
    <property type="match status" value="1"/>
</dbReference>
<keyword evidence="9" id="KW-0119">Carbohydrate metabolism</keyword>
<evidence type="ECO:0000256" key="14">
    <source>
        <dbReference type="SAM" id="MobiDB-lite"/>
    </source>
</evidence>
<feature type="signal peptide" evidence="15">
    <location>
        <begin position="1"/>
        <end position="19"/>
    </location>
</feature>
<keyword evidence="12" id="KW-1015">Disulfide bond</keyword>
<dbReference type="InParanoid" id="F0XAS6"/>
<feature type="disulfide bond" evidence="12">
    <location>
        <begin position="125"/>
        <end position="137"/>
    </location>
</feature>
<keyword evidence="19" id="KW-1185">Reference proteome</keyword>
<evidence type="ECO:0000313" key="19">
    <source>
        <dbReference type="Proteomes" id="UP000007796"/>
    </source>
</evidence>
<comment type="caution">
    <text evidence="12">Lacks conserved residue(s) required for the propagation of feature annotation.</text>
</comment>
<keyword evidence="11" id="KW-0624">Polysaccharide degradation</keyword>
<accession>F0XAS6</accession>
<dbReference type="SMART" id="SM00636">
    <property type="entry name" value="Glyco_18"/>
    <property type="match status" value="1"/>
</dbReference>
<dbReference type="SUPFAM" id="SSF51445">
    <property type="entry name" value="(Trans)glycosidases"/>
    <property type="match status" value="1"/>
</dbReference>
<comment type="catalytic activity">
    <reaction evidence="1">
        <text>Random endo-hydrolysis of N-acetyl-beta-D-glucosaminide (1-&gt;4)-beta-linkages in chitin and chitodextrins.</text>
        <dbReference type="EC" id="3.2.1.14"/>
    </reaction>
</comment>
<dbReference type="Gene3D" id="3.10.50.10">
    <property type="match status" value="1"/>
</dbReference>
<name>F0XAS6_GROCL</name>
<dbReference type="InterPro" id="IPR050314">
    <property type="entry name" value="Glycosyl_Hydrlase_18"/>
</dbReference>
<feature type="compositionally biased region" description="Polar residues" evidence="14">
    <location>
        <begin position="748"/>
        <end position="757"/>
    </location>
</feature>
<dbReference type="SMART" id="SM00270">
    <property type="entry name" value="ChtBD1"/>
    <property type="match status" value="1"/>
</dbReference>
<keyword evidence="7 13" id="KW-0378">Hydrolase</keyword>
<dbReference type="GeneID" id="25976669"/>
<dbReference type="Pfam" id="PF00187">
    <property type="entry name" value="Chitin_bind_1"/>
    <property type="match status" value="1"/>
</dbReference>
<evidence type="ECO:0000259" key="17">
    <source>
        <dbReference type="PROSITE" id="PS51910"/>
    </source>
</evidence>
<dbReference type="EC" id="3.2.1.14" evidence="4"/>
<evidence type="ECO:0000259" key="16">
    <source>
        <dbReference type="PROSITE" id="PS50941"/>
    </source>
</evidence>
<reference evidence="18 19" key="1">
    <citation type="journal article" date="2011" name="Proc. Natl. Acad. Sci. U.S.A.">
        <title>Genome and transcriptome analyses of the mountain pine beetle-fungal symbiont Grosmannia clavigera, a lodgepole pine pathogen.</title>
        <authorList>
            <person name="DiGuistini S."/>
            <person name="Wang Y."/>
            <person name="Liao N.Y."/>
            <person name="Taylor G."/>
            <person name="Tanguay P."/>
            <person name="Feau N."/>
            <person name="Henrissat B."/>
            <person name="Chan S.K."/>
            <person name="Hesse-Orce U."/>
            <person name="Alamouti S.M."/>
            <person name="Tsui C.K.M."/>
            <person name="Docking R.T."/>
            <person name="Levasseur A."/>
            <person name="Haridas S."/>
            <person name="Robertson G."/>
            <person name="Birol I."/>
            <person name="Holt R.A."/>
            <person name="Marra M.A."/>
            <person name="Hamelin R.C."/>
            <person name="Hirst M."/>
            <person name="Jones S.J.M."/>
            <person name="Bohlmann J."/>
            <person name="Breuil C."/>
        </authorList>
    </citation>
    <scope>NUCLEOTIDE SEQUENCE [LARGE SCALE GENOMIC DNA]</scope>
    <source>
        <strain evidence="19">kw1407 / UAMH 11150</strain>
    </source>
</reference>
<organism evidence="19">
    <name type="scientific">Grosmannia clavigera (strain kw1407 / UAMH 11150)</name>
    <name type="common">Blue stain fungus</name>
    <name type="synonym">Graphiocladiella clavigera</name>
    <dbReference type="NCBI Taxonomy" id="655863"/>
    <lineage>
        <taxon>Eukaryota</taxon>
        <taxon>Fungi</taxon>
        <taxon>Dikarya</taxon>
        <taxon>Ascomycota</taxon>
        <taxon>Pezizomycotina</taxon>
        <taxon>Sordariomycetes</taxon>
        <taxon>Sordariomycetidae</taxon>
        <taxon>Ophiostomatales</taxon>
        <taxon>Ophiostomataceae</taxon>
        <taxon>Leptographium</taxon>
    </lineage>
</organism>
<protein>
    <recommendedName>
        <fullName evidence="4">chitinase</fullName>
        <ecNumber evidence="4">3.2.1.14</ecNumber>
    </recommendedName>
</protein>
<dbReference type="GO" id="GO:0006032">
    <property type="term" value="P:chitin catabolic process"/>
    <property type="evidence" value="ECO:0007669"/>
    <property type="project" value="UniProtKB-KW"/>
</dbReference>
<dbReference type="InterPro" id="IPR017853">
    <property type="entry name" value="GH"/>
</dbReference>
<evidence type="ECO:0000256" key="11">
    <source>
        <dbReference type="ARBA" id="ARBA00023326"/>
    </source>
</evidence>
<dbReference type="EMBL" id="GL629735">
    <property type="protein sequence ID" value="EFX05487.1"/>
    <property type="molecule type" value="Genomic_DNA"/>
</dbReference>
<feature type="domain" description="GH18" evidence="17">
    <location>
        <begin position="181"/>
        <end position="516"/>
    </location>
</feature>
<dbReference type="InterPro" id="IPR029070">
    <property type="entry name" value="Chitinase_insertion_sf"/>
</dbReference>
<dbReference type="SUPFAM" id="SSF54556">
    <property type="entry name" value="Chitinase insertion domain"/>
    <property type="match status" value="1"/>
</dbReference>
<dbReference type="InterPro" id="IPR036861">
    <property type="entry name" value="Endochitinase-like_sf"/>
</dbReference>
<dbReference type="AlphaFoldDB" id="F0XAS6"/>
<evidence type="ECO:0000256" key="10">
    <source>
        <dbReference type="ARBA" id="ARBA00023295"/>
    </source>
</evidence>
<dbReference type="PANTHER" id="PTHR11177">
    <property type="entry name" value="CHITINASE"/>
    <property type="match status" value="1"/>
</dbReference>
<dbReference type="GO" id="GO:0008061">
    <property type="term" value="F:chitin binding"/>
    <property type="evidence" value="ECO:0007669"/>
    <property type="project" value="UniProtKB-UniRule"/>
</dbReference>
<dbReference type="SUPFAM" id="SSF57016">
    <property type="entry name" value="Plant lectins/antimicrobial peptides"/>
    <property type="match status" value="1"/>
</dbReference>
<dbReference type="PANTHER" id="PTHR11177:SF333">
    <property type="entry name" value="CHITINASE"/>
    <property type="match status" value="1"/>
</dbReference>
<evidence type="ECO:0000256" key="5">
    <source>
        <dbReference type="ARBA" id="ARBA00022525"/>
    </source>
</evidence>
<evidence type="ECO:0000256" key="7">
    <source>
        <dbReference type="ARBA" id="ARBA00022801"/>
    </source>
</evidence>